<dbReference type="InterPro" id="IPR049677">
    <property type="entry name" value="QatD"/>
</dbReference>
<dbReference type="InterPro" id="IPR001130">
    <property type="entry name" value="TatD-like"/>
</dbReference>
<dbReference type="CDD" id="cd01310">
    <property type="entry name" value="TatD_DNAse"/>
    <property type="match status" value="1"/>
</dbReference>
<dbReference type="PROSITE" id="PS01091">
    <property type="entry name" value="TATD_3"/>
    <property type="match status" value="1"/>
</dbReference>
<dbReference type="RefSeq" id="WP_378391933.1">
    <property type="nucleotide sequence ID" value="NZ_JBHLWM010000008.1"/>
</dbReference>
<dbReference type="EMBL" id="JBHLWM010000008">
    <property type="protein sequence ID" value="MFC0243232.1"/>
    <property type="molecule type" value="Genomic_DNA"/>
</dbReference>
<reference evidence="3 4" key="1">
    <citation type="submission" date="2024-09" db="EMBL/GenBank/DDBJ databases">
        <authorList>
            <person name="Sun Q."/>
            <person name="Mori K."/>
        </authorList>
    </citation>
    <scope>NUCLEOTIDE SEQUENCE [LARGE SCALE GENOMIC DNA]</scope>
    <source>
        <strain evidence="3 4">KCTC 23279</strain>
    </source>
</reference>
<dbReference type="PIRSF" id="PIRSF005902">
    <property type="entry name" value="DNase_TatD"/>
    <property type="match status" value="1"/>
</dbReference>
<evidence type="ECO:0000256" key="1">
    <source>
        <dbReference type="ARBA" id="ARBA00009275"/>
    </source>
</evidence>
<dbReference type="Proteomes" id="UP001589775">
    <property type="component" value="Unassembled WGS sequence"/>
</dbReference>
<dbReference type="NCBIfam" id="NF041926">
    <property type="entry name" value="QatD"/>
    <property type="match status" value="1"/>
</dbReference>
<gene>
    <name evidence="3" type="primary">qatD</name>
    <name evidence="3" type="ORF">ACFFJ6_22295</name>
</gene>
<accession>A0ABV6EYQ3</accession>
<keyword evidence="4" id="KW-1185">Reference proteome</keyword>
<dbReference type="InterPro" id="IPR018228">
    <property type="entry name" value="DNase_TatD-rel_CS"/>
</dbReference>
<dbReference type="InterPro" id="IPR032466">
    <property type="entry name" value="Metal_Hydrolase"/>
</dbReference>
<comment type="caution">
    <text evidence="3">The sequence shown here is derived from an EMBL/GenBank/DDBJ whole genome shotgun (WGS) entry which is preliminary data.</text>
</comment>
<protein>
    <submittedName>
        <fullName evidence="3">Qat anti-phage system TatD family nuclease QatD</fullName>
    </submittedName>
</protein>
<name>A0ABV6EYQ3_9BRAD</name>
<sequence length="247" mass="27203">MIDFHCHLDLFENPQEVAVACEEAGIYVLSVTTTPKAWPKTAALAKGKRHIRTALGLHPELAHERYNEVSLLERLLDETRYVGEIGLDGSPAHRQHSEIQLKVFNRILACSQDRGGRIFTIHSRGAADAVIESLRKHKCGHTAVLHWFSGSQGQLKSAISLDCWFSVGPAMLRSEKGKALAAGMPRDRILTETDGPFARSGKRPLTPADVQVAAIELASLWSVTKAEAEARIRMNLRDLLSRVTGPT</sequence>
<evidence type="ECO:0000256" key="2">
    <source>
        <dbReference type="ARBA" id="ARBA00022801"/>
    </source>
</evidence>
<evidence type="ECO:0000313" key="3">
    <source>
        <dbReference type="EMBL" id="MFC0243232.1"/>
    </source>
</evidence>
<keyword evidence="2" id="KW-0378">Hydrolase</keyword>
<dbReference type="SUPFAM" id="SSF51556">
    <property type="entry name" value="Metallo-dependent hydrolases"/>
    <property type="match status" value="1"/>
</dbReference>
<dbReference type="PANTHER" id="PTHR46124">
    <property type="entry name" value="D-AMINOACYL-TRNA DEACYLASE"/>
    <property type="match status" value="1"/>
</dbReference>
<organism evidence="3 4">
    <name type="scientific">Rhodopseudomonas telluris</name>
    <dbReference type="NCBI Taxonomy" id="644215"/>
    <lineage>
        <taxon>Bacteria</taxon>
        <taxon>Pseudomonadati</taxon>
        <taxon>Pseudomonadota</taxon>
        <taxon>Alphaproteobacteria</taxon>
        <taxon>Hyphomicrobiales</taxon>
        <taxon>Nitrobacteraceae</taxon>
        <taxon>Rhodopseudomonas</taxon>
    </lineage>
</organism>
<dbReference type="PANTHER" id="PTHR46124:SF2">
    <property type="entry name" value="D-AMINOACYL-TRNA DEACYLASE"/>
    <property type="match status" value="1"/>
</dbReference>
<dbReference type="Pfam" id="PF01026">
    <property type="entry name" value="TatD_DNase"/>
    <property type="match status" value="1"/>
</dbReference>
<comment type="similarity">
    <text evidence="1">Belongs to the metallo-dependent hydrolases superfamily. TatD-type hydrolase family.</text>
</comment>
<dbReference type="Gene3D" id="3.20.20.140">
    <property type="entry name" value="Metal-dependent hydrolases"/>
    <property type="match status" value="1"/>
</dbReference>
<evidence type="ECO:0000313" key="4">
    <source>
        <dbReference type="Proteomes" id="UP001589775"/>
    </source>
</evidence>
<proteinExistence type="inferred from homology"/>